<keyword evidence="1" id="KW-0812">Transmembrane</keyword>
<feature type="domain" description="TadE-like" evidence="2">
    <location>
        <begin position="7"/>
        <end position="49"/>
    </location>
</feature>
<proteinExistence type="predicted"/>
<dbReference type="Pfam" id="PF07811">
    <property type="entry name" value="TadE"/>
    <property type="match status" value="1"/>
</dbReference>
<keyword evidence="1" id="KW-1133">Transmembrane helix</keyword>
<dbReference type="Proteomes" id="UP001230005">
    <property type="component" value="Unassembled WGS sequence"/>
</dbReference>
<gene>
    <name evidence="3" type="ORF">J2S74_004431</name>
</gene>
<evidence type="ECO:0000256" key="1">
    <source>
        <dbReference type="SAM" id="Phobius"/>
    </source>
</evidence>
<keyword evidence="1" id="KW-0472">Membrane</keyword>
<evidence type="ECO:0000313" key="4">
    <source>
        <dbReference type="Proteomes" id="UP001230005"/>
    </source>
</evidence>
<comment type="caution">
    <text evidence="3">The sequence shown here is derived from an EMBL/GenBank/DDBJ whole genome shotgun (WGS) entry which is preliminary data.</text>
</comment>
<reference evidence="3 4" key="1">
    <citation type="submission" date="2023-07" db="EMBL/GenBank/DDBJ databases">
        <title>Genomic Encyclopedia of Type Strains, Phase IV (KMG-IV): sequencing the most valuable type-strain genomes for metagenomic binning, comparative biology and taxonomic classification.</title>
        <authorList>
            <person name="Goeker M."/>
        </authorList>
    </citation>
    <scope>NUCLEOTIDE SEQUENCE [LARGE SCALE GENOMIC DNA]</scope>
    <source>
        <strain evidence="3 4">DSM 9768</strain>
    </source>
</reference>
<feature type="transmembrane region" description="Helical" evidence="1">
    <location>
        <begin position="12"/>
        <end position="35"/>
    </location>
</feature>
<dbReference type="EMBL" id="JAUSUG010000021">
    <property type="protein sequence ID" value="MDQ0256986.1"/>
    <property type="molecule type" value="Genomic_DNA"/>
</dbReference>
<evidence type="ECO:0000259" key="2">
    <source>
        <dbReference type="Pfam" id="PF07811"/>
    </source>
</evidence>
<sequence>MIRDEKGQSLVEMALVIPLLILLVVGIFDIGRILYTYSELHFTTQETVRLGAFGRSNNEITDFAERNFKSGNSIDLIVEICTFKVNGENKVCSPDSLKSGDYVNVKLQYPVKTLVPFFNSIFQDPILLTSDSTIRIE</sequence>
<accession>A0ABU0A0G8</accession>
<protein>
    <recommendedName>
        <fullName evidence="2">TadE-like domain-containing protein</fullName>
    </recommendedName>
</protein>
<name>A0ABU0A0G8_9BACI</name>
<keyword evidence="4" id="KW-1185">Reference proteome</keyword>
<organism evidence="3 4">
    <name type="scientific">Evansella vedderi</name>
    <dbReference type="NCBI Taxonomy" id="38282"/>
    <lineage>
        <taxon>Bacteria</taxon>
        <taxon>Bacillati</taxon>
        <taxon>Bacillota</taxon>
        <taxon>Bacilli</taxon>
        <taxon>Bacillales</taxon>
        <taxon>Bacillaceae</taxon>
        <taxon>Evansella</taxon>
    </lineage>
</organism>
<evidence type="ECO:0000313" key="3">
    <source>
        <dbReference type="EMBL" id="MDQ0256986.1"/>
    </source>
</evidence>
<dbReference type="InterPro" id="IPR012495">
    <property type="entry name" value="TadE-like_dom"/>
</dbReference>
<dbReference type="RefSeq" id="WP_307329977.1">
    <property type="nucleotide sequence ID" value="NZ_JAUSUG010000021.1"/>
</dbReference>